<feature type="coiled-coil region" evidence="6">
    <location>
        <begin position="771"/>
        <end position="805"/>
    </location>
</feature>
<gene>
    <name evidence="9" type="ORF">CVLEPA_LOCUS26167</name>
</gene>
<dbReference type="Pfam" id="PF00010">
    <property type="entry name" value="HLH"/>
    <property type="match status" value="1"/>
</dbReference>
<evidence type="ECO:0000313" key="10">
    <source>
        <dbReference type="Proteomes" id="UP001642483"/>
    </source>
</evidence>
<keyword evidence="4" id="KW-0804">Transcription</keyword>
<dbReference type="InterPro" id="IPR002052">
    <property type="entry name" value="DNA_methylase_N6_adenine_CS"/>
</dbReference>
<feature type="region of interest" description="Disordered" evidence="7">
    <location>
        <begin position="45"/>
        <end position="64"/>
    </location>
</feature>
<dbReference type="EMBL" id="CAWYQH010000130">
    <property type="protein sequence ID" value="CAK8692938.1"/>
    <property type="molecule type" value="Genomic_DNA"/>
</dbReference>
<dbReference type="InterPro" id="IPR052207">
    <property type="entry name" value="Max-like/E-box_TFs"/>
</dbReference>
<evidence type="ECO:0000256" key="1">
    <source>
        <dbReference type="ARBA" id="ARBA00004123"/>
    </source>
</evidence>
<keyword evidence="6" id="KW-0175">Coiled coil</keyword>
<feature type="region of interest" description="Disordered" evidence="7">
    <location>
        <begin position="630"/>
        <end position="649"/>
    </location>
</feature>
<evidence type="ECO:0000256" key="4">
    <source>
        <dbReference type="ARBA" id="ARBA00023163"/>
    </source>
</evidence>
<proteinExistence type="predicted"/>
<evidence type="ECO:0000313" key="9">
    <source>
        <dbReference type="EMBL" id="CAK8692938.1"/>
    </source>
</evidence>
<keyword evidence="3" id="KW-0238">DNA-binding</keyword>
<dbReference type="CDD" id="cd11405">
    <property type="entry name" value="bHLHzip_MLXIP_like"/>
    <property type="match status" value="1"/>
</dbReference>
<name>A0ABP0GNL3_CLALP</name>
<feature type="domain" description="BHLH" evidence="8">
    <location>
        <begin position="720"/>
        <end position="774"/>
    </location>
</feature>
<evidence type="ECO:0000256" key="2">
    <source>
        <dbReference type="ARBA" id="ARBA00023015"/>
    </source>
</evidence>
<dbReference type="InterPro" id="IPR011598">
    <property type="entry name" value="bHLH_dom"/>
</dbReference>
<dbReference type="PROSITE" id="PS00092">
    <property type="entry name" value="N6_MTASE"/>
    <property type="match status" value="1"/>
</dbReference>
<organism evidence="9 10">
    <name type="scientific">Clavelina lepadiformis</name>
    <name type="common">Light-bulb sea squirt</name>
    <name type="synonym">Ascidia lepadiformis</name>
    <dbReference type="NCBI Taxonomy" id="159417"/>
    <lineage>
        <taxon>Eukaryota</taxon>
        <taxon>Metazoa</taxon>
        <taxon>Chordata</taxon>
        <taxon>Tunicata</taxon>
        <taxon>Ascidiacea</taxon>
        <taxon>Aplousobranchia</taxon>
        <taxon>Clavelinidae</taxon>
        <taxon>Clavelina</taxon>
    </lineage>
</organism>
<evidence type="ECO:0000256" key="7">
    <source>
        <dbReference type="SAM" id="MobiDB-lite"/>
    </source>
</evidence>
<dbReference type="Gene3D" id="4.10.280.10">
    <property type="entry name" value="Helix-loop-helix DNA-binding domain"/>
    <property type="match status" value="1"/>
</dbReference>
<keyword evidence="2" id="KW-0805">Transcription regulation</keyword>
<dbReference type="PANTHER" id="PTHR15741:SF37">
    <property type="entry name" value="LD38259P"/>
    <property type="match status" value="1"/>
</dbReference>
<dbReference type="InterPro" id="IPR036638">
    <property type="entry name" value="HLH_DNA-bd_sf"/>
</dbReference>
<protein>
    <recommendedName>
        <fullName evidence="8">BHLH domain-containing protein</fullName>
    </recommendedName>
</protein>
<keyword evidence="10" id="KW-1185">Reference proteome</keyword>
<dbReference type="CDD" id="cd21739">
    <property type="entry name" value="NES2-NLS_ChREBP-like"/>
    <property type="match status" value="1"/>
</dbReference>
<reference evidence="9 10" key="1">
    <citation type="submission" date="2024-02" db="EMBL/GenBank/DDBJ databases">
        <authorList>
            <person name="Daric V."/>
            <person name="Darras S."/>
        </authorList>
    </citation>
    <scope>NUCLEOTIDE SEQUENCE [LARGE SCALE GENOMIC DNA]</scope>
</reference>
<comment type="subcellular location">
    <subcellularLocation>
        <location evidence="1">Nucleus</location>
    </subcellularLocation>
</comment>
<keyword evidence="5" id="KW-0539">Nucleus</keyword>
<dbReference type="SMART" id="SM00353">
    <property type="entry name" value="HLH"/>
    <property type="match status" value="1"/>
</dbReference>
<accession>A0ABP0GNL3</accession>
<dbReference type="SUPFAM" id="SSF47459">
    <property type="entry name" value="HLH, helix-loop-helix DNA-binding domain"/>
    <property type="match status" value="1"/>
</dbReference>
<comment type="caution">
    <text evidence="9">The sequence shown here is derived from an EMBL/GenBank/DDBJ whole genome shotgun (WGS) entry which is preliminary data.</text>
</comment>
<dbReference type="Proteomes" id="UP001642483">
    <property type="component" value="Unassembled WGS sequence"/>
</dbReference>
<sequence length="841" mass="94820">MPLKMMETTMIFQANYNVNPSKPSNEARRKGDVIHSGHFMVSSVADDQDENEEIDHNRDSPVHHEQSIMIKHGYDFSNVPKETKDTYQFGPSNQITIDGSLSRLFKCMSLAYHGGKVVSPKWKNFKGLKLTVKDKIRLNNAIWRTWHIQYVMRKRKEQSLIQFATPLDNDHHSHARPEAVVMEGKYWKRRIETVVAEYKKWRAFFMNKLHWSGYPRLTWATNSGQQSPSKQPEYEKKGMDDQTFTDFTDTLFNSLSQQAFQFPNPREIAMHATNSDLMQSGLLQLQPVMDDYMEFDPLQELLNPTKKAYPGLPGNGQQTFSQTNNDIFAPNDFAFTMEHNSLSQANNIATTQKAMDFINSYPDVSTQAEYSRLTEPVTSADPIFSAVNLTTVPYTYSTQTLQPQTQTINQMQLESTDMAAINPPYNIQQKPFVPEQMPKHLQENDMANVLYLPDANKVNVQVQRNPTHLAVYPHSKLSRNSNSDRIIYTKPQVSVPVEFLPNNHGQVVVQADNNRLLQIASLQTNAYDMNATAIVRGDGRTAVEMAQNPQDSQQVFAKNANMTPTTSNVILLRQLLTNKTPAGKPTTVTARSHAKPVDAVRQSNVIRLKSGQPLQVSVLDTQTQVAAQVTHQKSHSSVHASPTQHTPPLMPDVVTEKLAEEARLASVPPWPLVPNSSNDKNTQSASFKPVVDNMEMDHDSASLAQPATPESSDAAQLEMLQRSGSFSAEQKRRFNIKMGFSRLQKLLPGGNSQTTAKLSKATLMNKAAQHIKLLQTERTKVAEELQSLKQDLKNLNLAIRWVSRKIIATSVTKTVINYFKFNDNFFSVTCCDHLLISSSND</sequence>
<dbReference type="PANTHER" id="PTHR15741">
    <property type="entry name" value="BASIC HELIX-LOOP-HELIX ZIP TRANSCRIPTION FACTOR"/>
    <property type="match status" value="1"/>
</dbReference>
<evidence type="ECO:0000256" key="5">
    <source>
        <dbReference type="ARBA" id="ARBA00023242"/>
    </source>
</evidence>
<dbReference type="PROSITE" id="PS50888">
    <property type="entry name" value="BHLH"/>
    <property type="match status" value="1"/>
</dbReference>
<feature type="compositionally biased region" description="Polar residues" evidence="7">
    <location>
        <begin position="635"/>
        <end position="646"/>
    </location>
</feature>
<evidence type="ECO:0000259" key="8">
    <source>
        <dbReference type="PROSITE" id="PS50888"/>
    </source>
</evidence>
<evidence type="ECO:0000256" key="6">
    <source>
        <dbReference type="SAM" id="Coils"/>
    </source>
</evidence>
<feature type="compositionally biased region" description="Basic and acidic residues" evidence="7">
    <location>
        <begin position="54"/>
        <end position="64"/>
    </location>
</feature>
<evidence type="ECO:0000256" key="3">
    <source>
        <dbReference type="ARBA" id="ARBA00023125"/>
    </source>
</evidence>